<evidence type="ECO:0000313" key="5">
    <source>
        <dbReference type="EMBL" id="MST67393.1"/>
    </source>
</evidence>
<feature type="repeat" description="Cell wall-binding" evidence="2">
    <location>
        <begin position="282"/>
        <end position="301"/>
    </location>
</feature>
<evidence type="ECO:0000313" key="6">
    <source>
        <dbReference type="Proteomes" id="UP000440513"/>
    </source>
</evidence>
<proteinExistence type="predicted"/>
<dbReference type="SMART" id="SM00635">
    <property type="entry name" value="BID_2"/>
    <property type="match status" value="2"/>
</dbReference>
<keyword evidence="3" id="KW-0732">Signal</keyword>
<keyword evidence="6" id="KW-1185">Reference proteome</keyword>
<evidence type="ECO:0000256" key="2">
    <source>
        <dbReference type="PROSITE-ProRule" id="PRU00591"/>
    </source>
</evidence>
<accession>A0A7X2P4K0</accession>
<name>A0A7X2P4K0_9FIRM</name>
<feature type="repeat" description="Cell wall-binding" evidence="2">
    <location>
        <begin position="262"/>
        <end position="281"/>
    </location>
</feature>
<feature type="repeat" description="Cell wall-binding" evidence="2">
    <location>
        <begin position="92"/>
        <end position="111"/>
    </location>
</feature>
<feature type="repeat" description="Cell wall-binding" evidence="2">
    <location>
        <begin position="72"/>
        <end position="91"/>
    </location>
</feature>
<dbReference type="AlphaFoldDB" id="A0A7X2P4K0"/>
<organism evidence="5 6">
    <name type="scientific">Oliverpabstia intestinalis</name>
    <dbReference type="NCBI Taxonomy" id="2606633"/>
    <lineage>
        <taxon>Bacteria</taxon>
        <taxon>Bacillati</taxon>
        <taxon>Bacillota</taxon>
        <taxon>Clostridia</taxon>
        <taxon>Lachnospirales</taxon>
        <taxon>Lachnospiraceae</taxon>
        <taxon>Oliverpabstia</taxon>
    </lineage>
</organism>
<sequence length="711" mass="79168">MKNKTIKKALAIGMSVLMLASTFTPVSVQAAGGWKQNKTGWWWEEDNGSYPTNSWKNIGGTWYYFDGNGYMVTGWLKLSSGWYYLTESGAMATGWVQVGSTWYYMNESGVMQADTWIGDNYVDGSGAWIPGKAKTQTGWVKSGNRWWYSHADGSYTTNDWEVINGSWYYFDGSGWMVTGWLKRPSGWYYLTGSGAMATGWVQVGSTWYYMNESGVMQANTWIGDNYVGGSGAWIPGKVKTQAGWVKSGNRWWYRHADGGYTMNGWEMINGTWYYFDGSGWMVTGWKQVNGSWYYMDASGAMVKNAWAGDYYLGADGAMATNTWIGQYYVDGSGKWVPNKQREPEKQEIALKSINLSQTSASLWTGEELTLQVTCNPSDTTVDKSVTWSSSDESVATVENGKVKGIGKGTATITAEVAGKKATCEVDVVVPFNIVSMPYEELGYLPFGTYNAEYFNGGFSILPEDYDLVKGEDWSISDETIAKLEVFRDDYNGDYAQLTGLKEGTVTLTATYKGKSVSMDIITKKVADLESLSYPQETYTAKVGEKLNLYPEINPTNTYLPVELEFESSNPEVATIDRSGIVRAKKEGYTTITASKDRMKTISTSCTVKVEGTSDNTELEIIRYEGNENEYYPLGVKIKLPIAVYPATYQYEQSDLKLTILEQGTRYYGGEARIEDGEIIGTSEGAVYVEASLGDCEPIRFQVIFSEYASAR</sequence>
<evidence type="ECO:0000256" key="3">
    <source>
        <dbReference type="SAM" id="SignalP"/>
    </source>
</evidence>
<feature type="repeat" description="Cell wall-binding" evidence="2">
    <location>
        <begin position="157"/>
        <end position="176"/>
    </location>
</feature>
<comment type="caution">
    <text evidence="5">The sequence shown here is derived from an EMBL/GenBank/DDBJ whole genome shotgun (WGS) entry which is preliminary data.</text>
</comment>
<dbReference type="RefSeq" id="WP_154432791.1">
    <property type="nucleotide sequence ID" value="NZ_VUMS01000024.1"/>
</dbReference>
<feature type="domain" description="BIG2" evidence="4">
    <location>
        <begin position="349"/>
        <end position="424"/>
    </location>
</feature>
<reference evidence="5 6" key="1">
    <citation type="submission" date="2019-08" db="EMBL/GenBank/DDBJ databases">
        <title>In-depth cultivation of the pig gut microbiome towards novel bacterial diversity and tailored functional studies.</title>
        <authorList>
            <person name="Wylensek D."/>
            <person name="Hitch T.C.A."/>
            <person name="Clavel T."/>
        </authorList>
    </citation>
    <scope>NUCLEOTIDE SEQUENCE [LARGE SCALE GENOMIC DNA]</scope>
    <source>
        <strain evidence="5 6">BSM-380-WT-5A</strain>
    </source>
</reference>
<dbReference type="PANTHER" id="PTHR23019:SF0">
    <property type="entry name" value="NUCLEAR PORE MEMBRANE GLYCOPROTEIN 210"/>
    <property type="match status" value="1"/>
</dbReference>
<dbReference type="PANTHER" id="PTHR23019">
    <property type="entry name" value="NUCLEAR PORE MEMBRANE GLYCOPROTEIN GP210-RELATED"/>
    <property type="match status" value="1"/>
</dbReference>
<dbReference type="Pfam" id="PF19127">
    <property type="entry name" value="Choline_bind_3"/>
    <property type="match status" value="2"/>
</dbReference>
<dbReference type="Pfam" id="PF02368">
    <property type="entry name" value="Big_2"/>
    <property type="match status" value="2"/>
</dbReference>
<dbReference type="SUPFAM" id="SSF69360">
    <property type="entry name" value="Cell wall binding repeat"/>
    <property type="match status" value="3"/>
</dbReference>
<evidence type="ECO:0000256" key="1">
    <source>
        <dbReference type="ARBA" id="ARBA00022737"/>
    </source>
</evidence>
<gene>
    <name evidence="5" type="ORF">FYJ57_11860</name>
</gene>
<dbReference type="Pfam" id="PF01473">
    <property type="entry name" value="Choline_bind_1"/>
    <property type="match status" value="1"/>
</dbReference>
<dbReference type="InterPro" id="IPR018337">
    <property type="entry name" value="Cell_wall/Cho-bd_repeat"/>
</dbReference>
<dbReference type="SUPFAM" id="SSF49373">
    <property type="entry name" value="Invasin/intimin cell-adhesion fragments"/>
    <property type="match status" value="2"/>
</dbReference>
<feature type="domain" description="BIG2" evidence="4">
    <location>
        <begin position="527"/>
        <end position="604"/>
    </location>
</feature>
<dbReference type="PROSITE" id="PS51170">
    <property type="entry name" value="CW"/>
    <property type="match status" value="7"/>
</dbReference>
<feature type="signal peptide" evidence="3">
    <location>
        <begin position="1"/>
        <end position="30"/>
    </location>
</feature>
<feature type="repeat" description="Cell wall-binding" evidence="2">
    <location>
        <begin position="52"/>
        <end position="71"/>
    </location>
</feature>
<protein>
    <recommendedName>
        <fullName evidence="4">BIG2 domain-containing protein</fullName>
    </recommendedName>
</protein>
<feature type="repeat" description="Cell wall-binding" evidence="2">
    <location>
        <begin position="197"/>
        <end position="216"/>
    </location>
</feature>
<dbReference type="InterPro" id="IPR045197">
    <property type="entry name" value="NUP210-like"/>
</dbReference>
<dbReference type="Pfam" id="PF19085">
    <property type="entry name" value="Choline_bind_2"/>
    <property type="match status" value="1"/>
</dbReference>
<dbReference type="InterPro" id="IPR008964">
    <property type="entry name" value="Invasin/intimin_cell_adhesion"/>
</dbReference>
<evidence type="ECO:0000259" key="4">
    <source>
        <dbReference type="SMART" id="SM00635"/>
    </source>
</evidence>
<dbReference type="Gene3D" id="2.60.40.1080">
    <property type="match status" value="2"/>
</dbReference>
<keyword evidence="1" id="KW-0677">Repeat</keyword>
<feature type="chain" id="PRO_5030653252" description="BIG2 domain-containing protein" evidence="3">
    <location>
        <begin position="31"/>
        <end position="711"/>
    </location>
</feature>
<dbReference type="Proteomes" id="UP000440513">
    <property type="component" value="Unassembled WGS sequence"/>
</dbReference>
<dbReference type="Gene3D" id="2.10.270.10">
    <property type="entry name" value="Cholin Binding"/>
    <property type="match status" value="3"/>
</dbReference>
<dbReference type="InterPro" id="IPR003343">
    <property type="entry name" value="Big_2"/>
</dbReference>
<dbReference type="EMBL" id="VUMS01000024">
    <property type="protein sequence ID" value="MST67393.1"/>
    <property type="molecule type" value="Genomic_DNA"/>
</dbReference>